<dbReference type="GO" id="GO:0080043">
    <property type="term" value="F:quercetin 3-O-glucosyltransferase activity"/>
    <property type="evidence" value="ECO:0007669"/>
    <property type="project" value="TreeGrafter"/>
</dbReference>
<comment type="catalytic activity">
    <reaction evidence="6">
        <text>an anthocyanidin + UDP-alpha-D-glucose + H(+) = an anthocyanidin 3-O-beta-D-glucoside + UDP</text>
        <dbReference type="Rhea" id="RHEA:20093"/>
        <dbReference type="ChEBI" id="CHEBI:15378"/>
        <dbReference type="ChEBI" id="CHEBI:16307"/>
        <dbReference type="ChEBI" id="CHEBI:58223"/>
        <dbReference type="ChEBI" id="CHEBI:58885"/>
        <dbReference type="ChEBI" id="CHEBI:143576"/>
        <dbReference type="EC" id="2.4.1.115"/>
    </reaction>
</comment>
<keyword evidence="5" id="KW-0611">Plant defense</keyword>
<evidence type="ECO:0000256" key="3">
    <source>
        <dbReference type="ARBA" id="ARBA00022676"/>
    </source>
</evidence>
<dbReference type="GO" id="GO:0080044">
    <property type="term" value="F:quercetin 7-O-glucosyltransferase activity"/>
    <property type="evidence" value="ECO:0007669"/>
    <property type="project" value="TreeGrafter"/>
</dbReference>
<dbReference type="PROSITE" id="PS00375">
    <property type="entry name" value="UDPGT"/>
    <property type="match status" value="1"/>
</dbReference>
<dbReference type="FunFam" id="3.40.50.2000:FF:000027">
    <property type="entry name" value="Glycosyltransferase"/>
    <property type="match status" value="1"/>
</dbReference>
<evidence type="ECO:0000256" key="7">
    <source>
        <dbReference type="ARBA" id="ARBA00052877"/>
    </source>
</evidence>
<dbReference type="EC" id="2.4.1.-" evidence="10"/>
<comment type="function">
    <text evidence="8">UDP-glucosyltransferase catalyzing in planta synthesis of cyanogenic glucosides. Able to glucosylate acetone cyanohydrin and 2-hydroxy-2-methylbutyronitrile, forming linamarin and lotaustralin. Also accepts, to some extent, a wide range of potential acceptor substrates, including simple alcohols, flavonoids, isoflavonoids and other hydroxynitriles such as p-hydroxymandelonitrile, mandelonitrile, (E)-4-hydroxy-2-methylbut-2-enenitrile and (E)- 2-(hydroxymethyl)but-2-enenitrile.</text>
</comment>
<dbReference type="FunFam" id="3.40.50.2000:FF:000055">
    <property type="entry name" value="Glycosyltransferase"/>
    <property type="match status" value="1"/>
</dbReference>
<evidence type="ECO:0000256" key="4">
    <source>
        <dbReference type="ARBA" id="ARBA00022679"/>
    </source>
</evidence>
<dbReference type="Gene3D" id="3.40.50.2000">
    <property type="entry name" value="Glycogen Phosphorylase B"/>
    <property type="match status" value="2"/>
</dbReference>
<evidence type="ECO:0000256" key="8">
    <source>
        <dbReference type="ARBA" id="ARBA00056778"/>
    </source>
</evidence>
<evidence type="ECO:0000256" key="6">
    <source>
        <dbReference type="ARBA" id="ARBA00047606"/>
    </source>
</evidence>
<accession>A0A067KAD5</accession>
<evidence type="ECO:0000256" key="1">
    <source>
        <dbReference type="ARBA" id="ARBA00004935"/>
    </source>
</evidence>
<comment type="catalytic activity">
    <reaction evidence="7">
        <text>2-hydroxy-2-methylpropanenitrile + UDP-alpha-D-glucose = linamarin + UDP + H(+)</text>
        <dbReference type="Rhea" id="RHEA:20009"/>
        <dbReference type="ChEBI" id="CHEBI:15348"/>
        <dbReference type="ChEBI" id="CHEBI:15378"/>
        <dbReference type="ChEBI" id="CHEBI:16441"/>
        <dbReference type="ChEBI" id="CHEBI:58223"/>
        <dbReference type="ChEBI" id="CHEBI:58885"/>
        <dbReference type="EC" id="2.4.1.63"/>
    </reaction>
</comment>
<dbReference type="GO" id="GO:0050057">
    <property type="term" value="F:linamarin synthase activity"/>
    <property type="evidence" value="ECO:0007669"/>
    <property type="project" value="UniProtKB-EC"/>
</dbReference>
<evidence type="ECO:0000313" key="12">
    <source>
        <dbReference type="Proteomes" id="UP000027138"/>
    </source>
</evidence>
<dbReference type="Pfam" id="PF00201">
    <property type="entry name" value="UDPGT"/>
    <property type="match status" value="1"/>
</dbReference>
<evidence type="ECO:0000256" key="5">
    <source>
        <dbReference type="ARBA" id="ARBA00022821"/>
    </source>
</evidence>
<dbReference type="Proteomes" id="UP000027138">
    <property type="component" value="Unassembled WGS sequence"/>
</dbReference>
<dbReference type="GO" id="GO:0047213">
    <property type="term" value="F:anthocyanidin 3-O-glucosyltransferase activity"/>
    <property type="evidence" value="ECO:0007669"/>
    <property type="project" value="UniProtKB-EC"/>
</dbReference>
<protein>
    <recommendedName>
        <fullName evidence="10">Glycosyltransferase</fullName>
        <ecNumber evidence="10">2.4.1.-</ecNumber>
    </recommendedName>
</protein>
<evidence type="ECO:0000256" key="10">
    <source>
        <dbReference type="RuleBase" id="RU362057"/>
    </source>
</evidence>
<dbReference type="InterPro" id="IPR035595">
    <property type="entry name" value="UDP_glycos_trans_CS"/>
</dbReference>
<organism evidence="11 12">
    <name type="scientific">Jatropha curcas</name>
    <name type="common">Barbados nut</name>
    <dbReference type="NCBI Taxonomy" id="180498"/>
    <lineage>
        <taxon>Eukaryota</taxon>
        <taxon>Viridiplantae</taxon>
        <taxon>Streptophyta</taxon>
        <taxon>Embryophyta</taxon>
        <taxon>Tracheophyta</taxon>
        <taxon>Spermatophyta</taxon>
        <taxon>Magnoliopsida</taxon>
        <taxon>eudicotyledons</taxon>
        <taxon>Gunneridae</taxon>
        <taxon>Pentapetalae</taxon>
        <taxon>rosids</taxon>
        <taxon>fabids</taxon>
        <taxon>Malpighiales</taxon>
        <taxon>Euphorbiaceae</taxon>
        <taxon>Crotonoideae</taxon>
        <taxon>Jatropheae</taxon>
        <taxon>Jatropha</taxon>
    </lineage>
</organism>
<dbReference type="OrthoDB" id="5835829at2759"/>
<dbReference type="InterPro" id="IPR002213">
    <property type="entry name" value="UDP_glucos_trans"/>
</dbReference>
<sequence>MDSERAIKPHVILVPFPAQGHINSFMQLAKLLHSKGFYITFVNTEFNHNRLVRSKGQEAVKGLPDFRFETIPEGLPPSDKDATQDPAALCDSIRKNCLVPFLELLSKLNSSSQVPKVSCIISDGIMSFCIKAGEMLGIPAVQFWTASACGLMGYLQYGEFIKRGIIPFKDESFLTDGTLDTPIDWIPGMSNIRIKDIPSFVRTTNIEDILFDYLKSESENCLKASAIIFNTFEEFEHEVLAAISAKFPHIYSIGPLTLLERRLPETELKSLRPSLWKEDSNCLEWLNKREPSSVVYVNYGCVTVMTEQHLKEFAWGLANSKYPFLWIIRPDVVMGNSAILHEDFLEEIADRGYLATWCPQDQVLSHPSIAVFLTHCGWNSSMESVCGGVPVICWPFFAEQQTNCRFACTRWGIGLEVNGDVESYEIEALLKEMMENDNGKKMKQKALEWKRKAEKAIDAGGSSYSDFERFMKDFLHFD</sequence>
<dbReference type="GO" id="GO:0009718">
    <property type="term" value="P:anthocyanin-containing compound biosynthetic process"/>
    <property type="evidence" value="ECO:0007669"/>
    <property type="project" value="UniProtKB-UniPathway"/>
</dbReference>
<dbReference type="UniPathway" id="UPA00009"/>
<proteinExistence type="inferred from homology"/>
<dbReference type="GO" id="GO:0006952">
    <property type="term" value="P:defense response"/>
    <property type="evidence" value="ECO:0007669"/>
    <property type="project" value="UniProtKB-KW"/>
</dbReference>
<dbReference type="SUPFAM" id="SSF53756">
    <property type="entry name" value="UDP-Glycosyltransferase/glycogen phosphorylase"/>
    <property type="match status" value="1"/>
</dbReference>
<dbReference type="CDD" id="cd03784">
    <property type="entry name" value="GT1_Gtf-like"/>
    <property type="match status" value="1"/>
</dbReference>
<name>A0A067KAD5_JATCU</name>
<dbReference type="PANTHER" id="PTHR11926:SF1538">
    <property type="entry name" value="GLYCOSYLTRANSFERASE"/>
    <property type="match status" value="1"/>
</dbReference>
<keyword evidence="4 9" id="KW-0808">Transferase</keyword>
<keyword evidence="3 9" id="KW-0328">Glycosyltransferase</keyword>
<keyword evidence="12" id="KW-1185">Reference proteome</keyword>
<dbReference type="AlphaFoldDB" id="A0A067KAD5"/>
<comment type="similarity">
    <text evidence="2 9">Belongs to the UDP-glycosyltransferase family.</text>
</comment>
<dbReference type="EMBL" id="KK914552">
    <property type="protein sequence ID" value="KDP33196.1"/>
    <property type="molecule type" value="Genomic_DNA"/>
</dbReference>
<evidence type="ECO:0000256" key="2">
    <source>
        <dbReference type="ARBA" id="ARBA00009995"/>
    </source>
</evidence>
<dbReference type="PANTHER" id="PTHR11926">
    <property type="entry name" value="GLUCOSYL/GLUCURONOSYL TRANSFERASES"/>
    <property type="match status" value="1"/>
</dbReference>
<comment type="pathway">
    <text evidence="1">Pigment biosynthesis; anthocyanin biosynthesis.</text>
</comment>
<reference evidence="11 12" key="1">
    <citation type="journal article" date="2014" name="PLoS ONE">
        <title>Global Analysis of Gene Expression Profiles in Physic Nut (Jatropha curcas L.) Seedlings Exposed to Salt Stress.</title>
        <authorList>
            <person name="Zhang L."/>
            <person name="Zhang C."/>
            <person name="Wu P."/>
            <person name="Chen Y."/>
            <person name="Li M."/>
            <person name="Jiang H."/>
            <person name="Wu G."/>
        </authorList>
    </citation>
    <scope>NUCLEOTIDE SEQUENCE [LARGE SCALE GENOMIC DNA]</scope>
    <source>
        <strain evidence="12">cv. GZQX0401</strain>
        <tissue evidence="11">Young leaves</tissue>
    </source>
</reference>
<evidence type="ECO:0000256" key="9">
    <source>
        <dbReference type="RuleBase" id="RU003718"/>
    </source>
</evidence>
<evidence type="ECO:0000313" key="11">
    <source>
        <dbReference type="EMBL" id="KDP33196.1"/>
    </source>
</evidence>
<gene>
    <name evidence="11" type="ORF">JCGZ_12718</name>
</gene>